<evidence type="ECO:0008006" key="4">
    <source>
        <dbReference type="Google" id="ProtNLM"/>
    </source>
</evidence>
<dbReference type="Pfam" id="PF04816">
    <property type="entry name" value="TrmK"/>
    <property type="match status" value="1"/>
</dbReference>
<accession>A0A0C2R2C5</accession>
<dbReference type="EMBL" id="JXRP01000019">
    <property type="protein sequence ID" value="KIL44430.1"/>
    <property type="molecule type" value="Genomic_DNA"/>
</dbReference>
<evidence type="ECO:0000256" key="1">
    <source>
        <dbReference type="SAM" id="Coils"/>
    </source>
</evidence>
<name>A0A0C2R2C5_9BACL</name>
<feature type="coiled-coil region" evidence="1">
    <location>
        <begin position="188"/>
        <end position="231"/>
    </location>
</feature>
<dbReference type="STRING" id="889306.KP78_33940"/>
<dbReference type="InterPro" id="IPR006901">
    <property type="entry name" value="TrmK"/>
</dbReference>
<reference evidence="2 3" key="1">
    <citation type="submission" date="2015-01" db="EMBL/GenBank/DDBJ databases">
        <title>Genome sequencing of Jeotgalibacillus soli.</title>
        <authorList>
            <person name="Goh K.M."/>
            <person name="Chan K.-G."/>
            <person name="Yaakop A.S."/>
            <person name="Ee R."/>
            <person name="Gan H.M."/>
            <person name="Chan C.S."/>
        </authorList>
    </citation>
    <scope>NUCLEOTIDE SEQUENCE [LARGE SCALE GENOMIC DNA]</scope>
    <source>
        <strain evidence="2 3">P9</strain>
    </source>
</reference>
<comment type="caution">
    <text evidence="2">The sequence shown here is derived from an EMBL/GenBank/DDBJ whole genome shotgun (WGS) entry which is preliminary data.</text>
</comment>
<organism evidence="2 3">
    <name type="scientific">Jeotgalibacillus soli</name>
    <dbReference type="NCBI Taxonomy" id="889306"/>
    <lineage>
        <taxon>Bacteria</taxon>
        <taxon>Bacillati</taxon>
        <taxon>Bacillota</taxon>
        <taxon>Bacilli</taxon>
        <taxon>Bacillales</taxon>
        <taxon>Caryophanaceae</taxon>
        <taxon>Jeotgalibacillus</taxon>
    </lineage>
</organism>
<sequence>MNSNHLSDRLHAVASFIPKGSTMADIGSDHAYLPCFVVKQGIVQKAIAGEVVEGPFLSAKKQVEEDQLSDFIDVRKGNGLAVMEPGEVDVITIAGMGGPLIAQILEDGKNKLPGVKRLILQPNINAISIRDWLVPNEWKVIDEQILMEDGKIYEIIVAEPADQPITPYSPAERLLGPVLLNNRSNVFKEKWQQEYQQWERILNELQEAGNIERIKEKKKELEEKMTIVKEALKWKNR</sequence>
<evidence type="ECO:0000313" key="3">
    <source>
        <dbReference type="Proteomes" id="UP000031938"/>
    </source>
</evidence>
<dbReference type="OrthoDB" id="5881184at2"/>
<dbReference type="PANTHER" id="PTHR38451">
    <property type="entry name" value="TRNA (ADENINE(22)-N(1))-METHYLTRANSFERASE"/>
    <property type="match status" value="1"/>
</dbReference>
<dbReference type="InterPro" id="IPR029063">
    <property type="entry name" value="SAM-dependent_MTases_sf"/>
</dbReference>
<dbReference type="SUPFAM" id="SSF53335">
    <property type="entry name" value="S-adenosyl-L-methionine-dependent methyltransferases"/>
    <property type="match status" value="1"/>
</dbReference>
<dbReference type="RefSeq" id="WP_041090297.1">
    <property type="nucleotide sequence ID" value="NZ_JXRP01000019.1"/>
</dbReference>
<dbReference type="AlphaFoldDB" id="A0A0C2R2C5"/>
<dbReference type="Proteomes" id="UP000031938">
    <property type="component" value="Unassembled WGS sequence"/>
</dbReference>
<dbReference type="PIRSF" id="PIRSF018637">
    <property type="entry name" value="TrmK"/>
    <property type="match status" value="1"/>
</dbReference>
<dbReference type="GO" id="GO:0160105">
    <property type="term" value="F:tRNA (adenine(22)-N1)-methyltransferase activity"/>
    <property type="evidence" value="ECO:0007669"/>
    <property type="project" value="InterPro"/>
</dbReference>
<gene>
    <name evidence="2" type="ORF">KP78_33940</name>
</gene>
<proteinExistence type="predicted"/>
<dbReference type="PATRIC" id="fig|889306.3.peg.3411"/>
<dbReference type="Gene3D" id="3.40.50.150">
    <property type="entry name" value="Vaccinia Virus protein VP39"/>
    <property type="match status" value="1"/>
</dbReference>
<evidence type="ECO:0000313" key="2">
    <source>
        <dbReference type="EMBL" id="KIL44430.1"/>
    </source>
</evidence>
<keyword evidence="3" id="KW-1185">Reference proteome</keyword>
<dbReference type="Gene3D" id="1.10.287.1890">
    <property type="match status" value="1"/>
</dbReference>
<dbReference type="PANTHER" id="PTHR38451:SF1">
    <property type="entry name" value="TRNA (ADENINE(22)-N(1))-METHYLTRANSFERASE"/>
    <property type="match status" value="1"/>
</dbReference>
<keyword evidence="1" id="KW-0175">Coiled coil</keyword>
<protein>
    <recommendedName>
        <fullName evidence="4">SAM-dependent methyltransferase</fullName>
    </recommendedName>
</protein>